<evidence type="ECO:0000313" key="2">
    <source>
        <dbReference type="EMBL" id="SHJ66929.1"/>
    </source>
</evidence>
<accession>A0A1M6L786</accession>
<gene>
    <name evidence="2" type="ORF">SAMN04488508_11426</name>
</gene>
<dbReference type="InterPro" id="IPR013783">
    <property type="entry name" value="Ig-like_fold"/>
</dbReference>
<dbReference type="InterPro" id="IPR036116">
    <property type="entry name" value="FN3_sf"/>
</dbReference>
<protein>
    <recommendedName>
        <fullName evidence="1">Fibronectin type-III domain-containing protein</fullName>
    </recommendedName>
</protein>
<sequence>MIKHIKYYIGLVILGVIISCSGDDDRPPLITINEAPGVPSLVFPTNNLICTSIDLEFSWNVVIDSDGDEVRYVIDIARDSNFNDIAFTVTTTNTTNTFTLEKGIRYYWRVRAIDSEDNVSTYSPTQSFYTEPEATVNNLPAVPELVSPAQGSRLSATTVSLEWNASDSDDDVLSYDLYFGDTNPPVLFAEGIDMTTMDVDVSSGKVYYWRIVARDSHQSATISPVWNFRTE</sequence>
<reference evidence="3" key="1">
    <citation type="submission" date="2016-11" db="EMBL/GenBank/DDBJ databases">
        <authorList>
            <person name="Varghese N."/>
            <person name="Submissions S."/>
        </authorList>
    </citation>
    <scope>NUCLEOTIDE SEQUENCE [LARGE SCALE GENOMIC DNA]</scope>
    <source>
        <strain evidence="3">DSM 22623</strain>
    </source>
</reference>
<dbReference type="STRING" id="570521.SAMN04488508_11426"/>
<evidence type="ECO:0000313" key="3">
    <source>
        <dbReference type="Proteomes" id="UP000184432"/>
    </source>
</evidence>
<organism evidence="2 3">
    <name type="scientific">Aquimarina spongiae</name>
    <dbReference type="NCBI Taxonomy" id="570521"/>
    <lineage>
        <taxon>Bacteria</taxon>
        <taxon>Pseudomonadati</taxon>
        <taxon>Bacteroidota</taxon>
        <taxon>Flavobacteriia</taxon>
        <taxon>Flavobacteriales</taxon>
        <taxon>Flavobacteriaceae</taxon>
        <taxon>Aquimarina</taxon>
    </lineage>
</organism>
<dbReference type="SUPFAM" id="SSF49265">
    <property type="entry name" value="Fibronectin type III"/>
    <property type="match status" value="1"/>
</dbReference>
<evidence type="ECO:0000259" key="1">
    <source>
        <dbReference type="PROSITE" id="PS50853"/>
    </source>
</evidence>
<dbReference type="Gene3D" id="2.60.40.10">
    <property type="entry name" value="Immunoglobulins"/>
    <property type="match status" value="2"/>
</dbReference>
<feature type="domain" description="Fibronectin type-III" evidence="1">
    <location>
        <begin position="35"/>
        <end position="133"/>
    </location>
</feature>
<dbReference type="Proteomes" id="UP000184432">
    <property type="component" value="Unassembled WGS sequence"/>
</dbReference>
<dbReference type="EMBL" id="FQYP01000014">
    <property type="protein sequence ID" value="SHJ66929.1"/>
    <property type="molecule type" value="Genomic_DNA"/>
</dbReference>
<dbReference type="RefSeq" id="WP_073321720.1">
    <property type="nucleotide sequence ID" value="NZ_FQYP01000014.1"/>
</dbReference>
<dbReference type="AlphaFoldDB" id="A0A1M6L786"/>
<proteinExistence type="predicted"/>
<name>A0A1M6L786_9FLAO</name>
<dbReference type="OrthoDB" id="789771at2"/>
<keyword evidence="3" id="KW-1185">Reference proteome</keyword>
<dbReference type="InterPro" id="IPR003961">
    <property type="entry name" value="FN3_dom"/>
</dbReference>
<dbReference type="PROSITE" id="PS50853">
    <property type="entry name" value="FN3"/>
    <property type="match status" value="1"/>
</dbReference>
<dbReference type="PROSITE" id="PS51257">
    <property type="entry name" value="PROKAR_LIPOPROTEIN"/>
    <property type="match status" value="1"/>
</dbReference>